<dbReference type="Gene3D" id="1.20.5.1200">
    <property type="entry name" value="Alpha-tocopherol transfer"/>
    <property type="match status" value="1"/>
</dbReference>
<dbReference type="Gene3D" id="3.40.525.10">
    <property type="entry name" value="CRAL-TRIO lipid binding domain"/>
    <property type="match status" value="1"/>
</dbReference>
<dbReference type="CDD" id="cd00170">
    <property type="entry name" value="SEC14"/>
    <property type="match status" value="1"/>
</dbReference>
<dbReference type="EMBL" id="UFQT01005399">
    <property type="protein sequence ID" value="SSX35991.1"/>
    <property type="molecule type" value="Genomic_DNA"/>
</dbReference>
<dbReference type="OMA" id="CARGIVA"/>
<evidence type="ECO:0000259" key="1">
    <source>
        <dbReference type="PROSITE" id="PS50191"/>
    </source>
</evidence>
<dbReference type="GO" id="GO:1902936">
    <property type="term" value="F:phosphatidylinositol bisphosphate binding"/>
    <property type="evidence" value="ECO:0007669"/>
    <property type="project" value="TreeGrafter"/>
</dbReference>
<gene>
    <name evidence="2" type="primary">CSON011904</name>
</gene>
<dbReference type="InterPro" id="IPR036865">
    <property type="entry name" value="CRAL-TRIO_dom_sf"/>
</dbReference>
<dbReference type="PANTHER" id="PTHR10174:SF224">
    <property type="entry name" value="RETINOL-BINDING PROTEIN PINTA"/>
    <property type="match status" value="1"/>
</dbReference>
<organism evidence="2">
    <name type="scientific">Culicoides sonorensis</name>
    <name type="common">Biting midge</name>
    <dbReference type="NCBI Taxonomy" id="179676"/>
    <lineage>
        <taxon>Eukaryota</taxon>
        <taxon>Metazoa</taxon>
        <taxon>Ecdysozoa</taxon>
        <taxon>Arthropoda</taxon>
        <taxon>Hexapoda</taxon>
        <taxon>Insecta</taxon>
        <taxon>Pterygota</taxon>
        <taxon>Neoptera</taxon>
        <taxon>Endopterygota</taxon>
        <taxon>Diptera</taxon>
        <taxon>Nematocera</taxon>
        <taxon>Chironomoidea</taxon>
        <taxon>Ceratopogonidae</taxon>
        <taxon>Ceratopogoninae</taxon>
        <taxon>Culicoides</taxon>
        <taxon>Monoculicoides</taxon>
    </lineage>
</organism>
<dbReference type="AlphaFoldDB" id="A0A336N1X3"/>
<dbReference type="GO" id="GO:0016020">
    <property type="term" value="C:membrane"/>
    <property type="evidence" value="ECO:0007669"/>
    <property type="project" value="TreeGrafter"/>
</dbReference>
<evidence type="ECO:0000313" key="2">
    <source>
        <dbReference type="EMBL" id="SSX35991.1"/>
    </source>
</evidence>
<dbReference type="SUPFAM" id="SSF52087">
    <property type="entry name" value="CRAL/TRIO domain"/>
    <property type="match status" value="1"/>
</dbReference>
<dbReference type="Gene3D" id="1.10.8.20">
    <property type="entry name" value="N-terminal domain of phosphatidylinositol transfer protein sec14p"/>
    <property type="match status" value="1"/>
</dbReference>
<name>A0A336N1X3_CULSO</name>
<dbReference type="SMART" id="SM01100">
    <property type="entry name" value="CRAL_TRIO_N"/>
    <property type="match status" value="1"/>
</dbReference>
<proteinExistence type="predicted"/>
<dbReference type="SUPFAM" id="SSF46938">
    <property type="entry name" value="CRAL/TRIO N-terminal domain"/>
    <property type="match status" value="1"/>
</dbReference>
<dbReference type="Pfam" id="PF00650">
    <property type="entry name" value="CRAL_TRIO"/>
    <property type="match status" value="1"/>
</dbReference>
<sequence length="277" mass="32506">MDDYNCQLTESCIKFAEDDIGETSERRTEALIMLKSWLKENPKINANPDPLSLLYFLRACKYDLDRTKENIKKFYKMRSIRSEWFNDRSPLDPHIAELFRIGVFLPLLKKDVDNRQIVIIRTGAHNPKKHKFSDVLKASKMILDYLMFQDESISVYGINAYFDMSHLTGGHAFQLTPTLIKHAVQSWEVYPIRVKLLKFLMVPSHVIWALQIFRSFMSAKLKSRMFISRDTAEDPSRLPVDLGGTESSYDELTVYWREKMESNADFFNRFDKYKTVS</sequence>
<dbReference type="InterPro" id="IPR011074">
    <property type="entry name" value="CRAL/TRIO_N_dom"/>
</dbReference>
<dbReference type="VEuPathDB" id="VectorBase:CSON011904"/>
<reference evidence="2" key="1">
    <citation type="submission" date="2018-07" db="EMBL/GenBank/DDBJ databases">
        <authorList>
            <person name="Quirk P.G."/>
            <person name="Krulwich T.A."/>
        </authorList>
    </citation>
    <scope>NUCLEOTIDE SEQUENCE</scope>
</reference>
<dbReference type="InterPro" id="IPR036273">
    <property type="entry name" value="CRAL/TRIO_N_dom_sf"/>
</dbReference>
<dbReference type="PANTHER" id="PTHR10174">
    <property type="entry name" value="ALPHA-TOCOPHEROL TRANSFER PROTEIN-RELATED"/>
    <property type="match status" value="1"/>
</dbReference>
<feature type="domain" description="CRAL-TRIO" evidence="1">
    <location>
        <begin position="92"/>
        <end position="250"/>
    </location>
</feature>
<accession>A0A336N1X3</accession>
<dbReference type="PROSITE" id="PS50191">
    <property type="entry name" value="CRAL_TRIO"/>
    <property type="match status" value="1"/>
</dbReference>
<protein>
    <submittedName>
        <fullName evidence="2">CSON011904 protein</fullName>
    </submittedName>
</protein>
<dbReference type="InterPro" id="IPR001251">
    <property type="entry name" value="CRAL-TRIO_dom"/>
</dbReference>